<name>A0A396S7M0_9BACL</name>
<dbReference type="Proteomes" id="UP000265692">
    <property type="component" value="Unassembled WGS sequence"/>
</dbReference>
<protein>
    <recommendedName>
        <fullName evidence="3">DUF2197 domain-containing protein</fullName>
    </recommendedName>
</protein>
<accession>A0A396S7M0</accession>
<dbReference type="EMBL" id="QWEI01000004">
    <property type="protein sequence ID" value="RHW36851.1"/>
    <property type="molecule type" value="Genomic_DNA"/>
</dbReference>
<proteinExistence type="predicted"/>
<organism evidence="1 2">
    <name type="scientific">Ureibacillus yapensis</name>
    <dbReference type="NCBI Taxonomy" id="2304605"/>
    <lineage>
        <taxon>Bacteria</taxon>
        <taxon>Bacillati</taxon>
        <taxon>Bacillota</taxon>
        <taxon>Bacilli</taxon>
        <taxon>Bacillales</taxon>
        <taxon>Caryophanaceae</taxon>
        <taxon>Ureibacillus</taxon>
    </lineage>
</organism>
<gene>
    <name evidence="1" type="ORF">D1B33_09750</name>
</gene>
<evidence type="ECO:0008006" key="3">
    <source>
        <dbReference type="Google" id="ProtNLM"/>
    </source>
</evidence>
<evidence type="ECO:0000313" key="1">
    <source>
        <dbReference type="EMBL" id="RHW36851.1"/>
    </source>
</evidence>
<sequence length="67" mass="7805">MSSRGRKAYKDDTDTLYLECTSCHSIKPSHSFPKEKTGFLGKRFNCFDCKNTVNEEYRKKQAKAKYS</sequence>
<evidence type="ECO:0000313" key="2">
    <source>
        <dbReference type="Proteomes" id="UP000265692"/>
    </source>
</evidence>
<keyword evidence="2" id="KW-1185">Reference proteome</keyword>
<comment type="caution">
    <text evidence="1">The sequence shown here is derived from an EMBL/GenBank/DDBJ whole genome shotgun (WGS) entry which is preliminary data.</text>
</comment>
<reference evidence="1 2" key="1">
    <citation type="submission" date="2018-08" db="EMBL/GenBank/DDBJ databases">
        <title>Lysinibacillus sp. YLB-03 draft genome sequence.</title>
        <authorList>
            <person name="Yu L."/>
        </authorList>
    </citation>
    <scope>NUCLEOTIDE SEQUENCE [LARGE SCALE GENOMIC DNA]</scope>
    <source>
        <strain evidence="1 2">YLB-03</strain>
    </source>
</reference>
<dbReference type="AlphaFoldDB" id="A0A396S7M0"/>